<name>A0A8J4HA26_9PROT</name>
<proteinExistence type="predicted"/>
<dbReference type="Pfam" id="PF01243">
    <property type="entry name" value="PNPOx_N"/>
    <property type="match status" value="1"/>
</dbReference>
<accession>A0A8J4HA26</accession>
<dbReference type="InterPro" id="IPR019595">
    <property type="entry name" value="DUF2470"/>
</dbReference>
<dbReference type="GO" id="GO:0005737">
    <property type="term" value="C:cytoplasm"/>
    <property type="evidence" value="ECO:0007669"/>
    <property type="project" value="UniProtKB-ARBA"/>
</dbReference>
<sequence>MADAFLARSILRAGRMATLATVTDGQPFAALVTPAFLPDLTALLLLSSLSEHTRHLQAERRVALLIVGEPTEVNPQTAPRVTLTGLAEPIADDGMAKARYLARHPYAALYADFGDFSLWRIVPQAALFVGGFARAVRLRRATLLPDPASVAAIQAAEADILGHCNAHHPDALATLAARPGAWRMVAVDTDGCDLAESDTVLRIPWSKPARGPADIRSELLAMIGKASG</sequence>
<dbReference type="SUPFAM" id="SSF50475">
    <property type="entry name" value="FMN-binding split barrel"/>
    <property type="match status" value="1"/>
</dbReference>
<organism evidence="3">
    <name type="scientific">Acidicaldus sp</name>
    <dbReference type="NCBI Taxonomy" id="1872105"/>
    <lineage>
        <taxon>Bacteria</taxon>
        <taxon>Pseudomonadati</taxon>
        <taxon>Pseudomonadota</taxon>
        <taxon>Alphaproteobacteria</taxon>
        <taxon>Acetobacterales</taxon>
        <taxon>Acetobacteraceae</taxon>
        <taxon>Acidicaldus</taxon>
    </lineage>
</organism>
<dbReference type="Gene3D" id="3.20.180.10">
    <property type="entry name" value="PNP-oxidase-like"/>
    <property type="match status" value="1"/>
</dbReference>
<dbReference type="Pfam" id="PF10615">
    <property type="entry name" value="DUF2470"/>
    <property type="match status" value="1"/>
</dbReference>
<gene>
    <name evidence="3" type="ORF">ENY07_05195</name>
</gene>
<dbReference type="InterPro" id="IPR037119">
    <property type="entry name" value="Haem_oxidase_HugZ-like_sf"/>
</dbReference>
<evidence type="ECO:0000313" key="3">
    <source>
        <dbReference type="EMBL" id="HGC42604.1"/>
    </source>
</evidence>
<dbReference type="Gene3D" id="2.30.110.10">
    <property type="entry name" value="Electron Transport, Fmn-binding Protein, Chain A"/>
    <property type="match status" value="1"/>
</dbReference>
<feature type="domain" description="DUF2470" evidence="2">
    <location>
        <begin position="157"/>
        <end position="222"/>
    </location>
</feature>
<evidence type="ECO:0000259" key="1">
    <source>
        <dbReference type="Pfam" id="PF01243"/>
    </source>
</evidence>
<comment type="caution">
    <text evidence="3">The sequence shown here is derived from an EMBL/GenBank/DDBJ whole genome shotgun (WGS) entry which is preliminary data.</text>
</comment>
<dbReference type="PANTHER" id="PTHR13343:SF17">
    <property type="entry name" value="CELLULAR REPRESSOR OF E1A-STIMULATED GENES, ISOFORM A"/>
    <property type="match status" value="1"/>
</dbReference>
<protein>
    <submittedName>
        <fullName evidence="3">DUF2470 domain-containing protein</fullName>
    </submittedName>
</protein>
<dbReference type="AlphaFoldDB" id="A0A8J4HA26"/>
<dbReference type="InterPro" id="IPR011576">
    <property type="entry name" value="Pyridox_Oxase_N"/>
</dbReference>
<dbReference type="PANTHER" id="PTHR13343">
    <property type="entry name" value="CREG1 PROTEIN"/>
    <property type="match status" value="1"/>
</dbReference>
<evidence type="ECO:0000259" key="2">
    <source>
        <dbReference type="Pfam" id="PF10615"/>
    </source>
</evidence>
<feature type="domain" description="Pyridoxamine 5'-phosphate oxidase N-terminal" evidence="1">
    <location>
        <begin position="8"/>
        <end position="129"/>
    </location>
</feature>
<dbReference type="InterPro" id="IPR012349">
    <property type="entry name" value="Split_barrel_FMN-bd"/>
</dbReference>
<reference evidence="3" key="1">
    <citation type="journal article" date="2020" name="mSystems">
        <title>Genome- and Community-Level Interaction Insights into Carbon Utilization and Element Cycling Functions of Hydrothermarchaeota in Hydrothermal Sediment.</title>
        <authorList>
            <person name="Zhou Z."/>
            <person name="Liu Y."/>
            <person name="Xu W."/>
            <person name="Pan J."/>
            <person name="Luo Z.H."/>
            <person name="Li M."/>
        </authorList>
    </citation>
    <scope>NUCLEOTIDE SEQUENCE</scope>
    <source>
        <strain evidence="3">SpSt-997</strain>
    </source>
</reference>
<dbReference type="EMBL" id="DTQM01000098">
    <property type="protein sequence ID" value="HGC42604.1"/>
    <property type="molecule type" value="Genomic_DNA"/>
</dbReference>